<feature type="compositionally biased region" description="Basic and acidic residues" evidence="4">
    <location>
        <begin position="423"/>
        <end position="450"/>
    </location>
</feature>
<dbReference type="InterPro" id="IPR001680">
    <property type="entry name" value="WD40_rpt"/>
</dbReference>
<dbReference type="WBParaSite" id="ALUE_0001630201-mRNA-1">
    <property type="protein sequence ID" value="ALUE_0001630201-mRNA-1"/>
    <property type="gene ID" value="ALUE_0001630201"/>
</dbReference>
<dbReference type="PANTHER" id="PTHR18763:SF0">
    <property type="entry name" value="WD REPEAT-CONTAINING PROTEIN 18"/>
    <property type="match status" value="1"/>
</dbReference>
<dbReference type="PANTHER" id="PTHR18763">
    <property type="entry name" value="WD-REPEAT PROTEIN 18"/>
    <property type="match status" value="1"/>
</dbReference>
<sequence>MSTCSAYFAHSNQKFQLLLISSETADPFATKIVVPSNGVAVWSLKGSELQGSITGNLDLRYVEPLGSGGDCEVLLVSSKDKPLIHALTINPHRRRHIKSVLTGPAESILTSDDGALLFISIGTQLFTWMVNTGELLSVVDAHYQRISCMCLSSDGTLLISGSDDGSVNVFHLADLACWDVSNFEKQKPFREWRVHSLSVRAVCSTRCGEQRVVSCSLDHTAAIHSIAHDYCLLKISGDQPLTHCTIDPLGRYLYIGTDKGTIAQINLYARGSRREEMVVTRGEDTDELPMFIGHSATITRLEISHDGKMLASGDTQGFYYIWDVFSRQCLVSSQTKGSICRLLFIWNWPSLQNKEYPTSIVPLAVLQRQRAQNGTQKEIVIPPQKLRDVEMDAHEELILDDLNKRIDDIIAQEMLSESDDSDEGKLDKQENGKENNDRQSTDFDTSRDEDVTIVLPVEDDTNVRALQARIAELENVNKQLYNYAASLILDEE</sequence>
<evidence type="ECO:0000256" key="2">
    <source>
        <dbReference type="ARBA" id="ARBA00022737"/>
    </source>
</evidence>
<dbReference type="SMART" id="SM00320">
    <property type="entry name" value="WD40"/>
    <property type="match status" value="4"/>
</dbReference>
<dbReference type="InterPro" id="IPR015943">
    <property type="entry name" value="WD40/YVTN_repeat-like_dom_sf"/>
</dbReference>
<evidence type="ECO:0000313" key="5">
    <source>
        <dbReference type="Proteomes" id="UP000036681"/>
    </source>
</evidence>
<dbReference type="InterPro" id="IPR036322">
    <property type="entry name" value="WD40_repeat_dom_sf"/>
</dbReference>
<dbReference type="GO" id="GO:0120330">
    <property type="term" value="C:rixosome complex"/>
    <property type="evidence" value="ECO:0007669"/>
    <property type="project" value="TreeGrafter"/>
</dbReference>
<dbReference type="SUPFAM" id="SSF50978">
    <property type="entry name" value="WD40 repeat-like"/>
    <property type="match status" value="1"/>
</dbReference>
<reference evidence="6" key="1">
    <citation type="submission" date="2023-03" db="UniProtKB">
        <authorList>
            <consortium name="WormBaseParasite"/>
        </authorList>
    </citation>
    <scope>IDENTIFICATION</scope>
</reference>
<accession>A0A9J2Q311</accession>
<dbReference type="PROSITE" id="PS50082">
    <property type="entry name" value="WD_REPEATS_2"/>
    <property type="match status" value="2"/>
</dbReference>
<feature type="repeat" description="WD" evidence="3">
    <location>
        <begin position="291"/>
        <end position="332"/>
    </location>
</feature>
<proteinExistence type="predicted"/>
<feature type="region of interest" description="Disordered" evidence="4">
    <location>
        <begin position="414"/>
        <end position="451"/>
    </location>
</feature>
<dbReference type="GO" id="GO:0006261">
    <property type="term" value="P:DNA-templated DNA replication"/>
    <property type="evidence" value="ECO:0007669"/>
    <property type="project" value="TreeGrafter"/>
</dbReference>
<keyword evidence="5" id="KW-1185">Reference proteome</keyword>
<evidence type="ECO:0000256" key="4">
    <source>
        <dbReference type="SAM" id="MobiDB-lite"/>
    </source>
</evidence>
<evidence type="ECO:0000256" key="1">
    <source>
        <dbReference type="ARBA" id="ARBA00022574"/>
    </source>
</evidence>
<dbReference type="GO" id="GO:0006364">
    <property type="term" value="P:rRNA processing"/>
    <property type="evidence" value="ECO:0007669"/>
    <property type="project" value="TreeGrafter"/>
</dbReference>
<evidence type="ECO:0000313" key="6">
    <source>
        <dbReference type="WBParaSite" id="ALUE_0001630201-mRNA-1"/>
    </source>
</evidence>
<dbReference type="InterPro" id="IPR045227">
    <property type="entry name" value="WDR18/Ipi3/RID3"/>
</dbReference>
<keyword evidence="1 3" id="KW-0853">WD repeat</keyword>
<dbReference type="Pfam" id="PF00400">
    <property type="entry name" value="WD40"/>
    <property type="match status" value="2"/>
</dbReference>
<keyword evidence="2" id="KW-0677">Repeat</keyword>
<dbReference type="GO" id="GO:0005656">
    <property type="term" value="C:nuclear pre-replicative complex"/>
    <property type="evidence" value="ECO:0007669"/>
    <property type="project" value="TreeGrafter"/>
</dbReference>
<organism evidence="5 6">
    <name type="scientific">Ascaris lumbricoides</name>
    <name type="common">Giant roundworm</name>
    <dbReference type="NCBI Taxonomy" id="6252"/>
    <lineage>
        <taxon>Eukaryota</taxon>
        <taxon>Metazoa</taxon>
        <taxon>Ecdysozoa</taxon>
        <taxon>Nematoda</taxon>
        <taxon>Chromadorea</taxon>
        <taxon>Rhabditida</taxon>
        <taxon>Spirurina</taxon>
        <taxon>Ascaridomorpha</taxon>
        <taxon>Ascaridoidea</taxon>
        <taxon>Ascarididae</taxon>
        <taxon>Ascaris</taxon>
    </lineage>
</organism>
<dbReference type="PROSITE" id="PS50294">
    <property type="entry name" value="WD_REPEATS_REGION"/>
    <property type="match status" value="2"/>
</dbReference>
<dbReference type="Gene3D" id="2.130.10.10">
    <property type="entry name" value="YVTN repeat-like/Quinoprotein amine dehydrogenase"/>
    <property type="match status" value="2"/>
</dbReference>
<name>A0A9J2Q311_ASCLU</name>
<feature type="repeat" description="WD" evidence="3">
    <location>
        <begin position="139"/>
        <end position="172"/>
    </location>
</feature>
<dbReference type="Proteomes" id="UP000036681">
    <property type="component" value="Unplaced"/>
</dbReference>
<dbReference type="AlphaFoldDB" id="A0A9J2Q311"/>
<protein>
    <submittedName>
        <fullName evidence="6">WD repeat-containing protein 18</fullName>
    </submittedName>
</protein>
<evidence type="ECO:0000256" key="3">
    <source>
        <dbReference type="PROSITE-ProRule" id="PRU00221"/>
    </source>
</evidence>